<gene>
    <name evidence="1" type="ORF">FRV6_09890</name>
</gene>
<reference evidence="2" key="1">
    <citation type="submission" date="2016-09" db="EMBL/GenBank/DDBJ databases">
        <authorList>
            <person name="Guldener U."/>
        </authorList>
    </citation>
    <scope>NUCLEOTIDE SEQUENCE [LARGE SCALE GENOMIC DNA]</scope>
    <source>
        <strain evidence="2">V64-1</strain>
    </source>
</reference>
<accession>A0A2H3TAK7</accession>
<proteinExistence type="predicted"/>
<organism evidence="1 2">
    <name type="scientific">Fusarium oxysporum</name>
    <name type="common">Fusarium vascular wilt</name>
    <dbReference type="NCBI Taxonomy" id="5507"/>
    <lineage>
        <taxon>Eukaryota</taxon>
        <taxon>Fungi</taxon>
        <taxon>Dikarya</taxon>
        <taxon>Ascomycota</taxon>
        <taxon>Pezizomycotina</taxon>
        <taxon>Sordariomycetes</taxon>
        <taxon>Hypocreomycetidae</taxon>
        <taxon>Hypocreales</taxon>
        <taxon>Nectriaceae</taxon>
        <taxon>Fusarium</taxon>
        <taxon>Fusarium oxysporum species complex</taxon>
    </lineage>
</organism>
<sequence length="142" mass="16250">MRTTPWLIPRGWSLELRWRCISWIEGWFTAQSYQRRTLPFFCIADSLELKSYVIGHQKAISHADGTSALHDPSSGLDPTLPLLHNGSSYCEKWQLQKAMLAFNPTLELATSGRHFAKGSHYLMVTPSSSRPMAENFQRPHFD</sequence>
<protein>
    <submittedName>
        <fullName evidence="1">Uncharacterized protein</fullName>
    </submittedName>
</protein>
<evidence type="ECO:0000313" key="1">
    <source>
        <dbReference type="EMBL" id="SCO85763.1"/>
    </source>
</evidence>
<name>A0A2H3TAK7_FUSOX</name>
<evidence type="ECO:0000313" key="2">
    <source>
        <dbReference type="Proteomes" id="UP000219369"/>
    </source>
</evidence>
<dbReference type="AlphaFoldDB" id="A0A2H3TAK7"/>
<dbReference type="Proteomes" id="UP000219369">
    <property type="component" value="Unassembled WGS sequence"/>
</dbReference>
<dbReference type="EMBL" id="FMJY01000005">
    <property type="protein sequence ID" value="SCO85763.1"/>
    <property type="molecule type" value="Genomic_DNA"/>
</dbReference>